<dbReference type="PANTHER" id="PTHR35400">
    <property type="entry name" value="SLR1083 PROTEIN"/>
    <property type="match status" value="1"/>
</dbReference>
<dbReference type="GO" id="GO:0004519">
    <property type="term" value="F:endonuclease activity"/>
    <property type="evidence" value="ECO:0007669"/>
    <property type="project" value="UniProtKB-KW"/>
</dbReference>
<accession>A0A7G5IHL7</accession>
<dbReference type="InterPro" id="IPR011335">
    <property type="entry name" value="Restrct_endonuc-II-like"/>
</dbReference>
<organism evidence="2 3">
    <name type="scientific">Sandaracinobacteroides saxicola</name>
    <dbReference type="NCBI Taxonomy" id="2759707"/>
    <lineage>
        <taxon>Bacteria</taxon>
        <taxon>Pseudomonadati</taxon>
        <taxon>Pseudomonadota</taxon>
        <taxon>Alphaproteobacteria</taxon>
        <taxon>Sphingomonadales</taxon>
        <taxon>Sphingosinicellaceae</taxon>
        <taxon>Sandaracinobacteroides</taxon>
    </lineage>
</organism>
<keyword evidence="2" id="KW-0378">Hydrolase</keyword>
<dbReference type="EMBL" id="CP059851">
    <property type="protein sequence ID" value="QMW22859.1"/>
    <property type="molecule type" value="Genomic_DNA"/>
</dbReference>
<dbReference type="Gene3D" id="3.90.1570.10">
    <property type="entry name" value="tt1808, chain A"/>
    <property type="match status" value="1"/>
</dbReference>
<keyword evidence="3" id="KW-1185">Reference proteome</keyword>
<keyword evidence="2" id="KW-0540">Nuclease</keyword>
<name>A0A7G5IHL7_9SPHN</name>
<dbReference type="KEGG" id="sand:H3309_16440"/>
<reference evidence="2 3" key="1">
    <citation type="submission" date="2020-07" db="EMBL/GenBank/DDBJ databases">
        <title>Complete genome sequence for Sandaracinobacter sp. M6.</title>
        <authorList>
            <person name="Tang Y."/>
            <person name="Liu Q."/>
            <person name="Guo Z."/>
            <person name="Lei P."/>
            <person name="Huang B."/>
        </authorList>
    </citation>
    <scope>NUCLEOTIDE SEQUENCE [LARGE SCALE GENOMIC DNA]</scope>
    <source>
        <strain evidence="2 3">M6</strain>
    </source>
</reference>
<dbReference type="CDD" id="cd06260">
    <property type="entry name" value="DUF820-like"/>
    <property type="match status" value="1"/>
</dbReference>
<evidence type="ECO:0000313" key="3">
    <source>
        <dbReference type="Proteomes" id="UP000515292"/>
    </source>
</evidence>
<gene>
    <name evidence="2" type="ORF">H3309_16440</name>
</gene>
<keyword evidence="2" id="KW-0255">Endonuclease</keyword>
<proteinExistence type="predicted"/>
<dbReference type="Pfam" id="PF05685">
    <property type="entry name" value="Uma2"/>
    <property type="match status" value="1"/>
</dbReference>
<dbReference type="SUPFAM" id="SSF52980">
    <property type="entry name" value="Restriction endonuclease-like"/>
    <property type="match status" value="1"/>
</dbReference>
<dbReference type="InterPro" id="IPR008538">
    <property type="entry name" value="Uma2"/>
</dbReference>
<sequence length="190" mass="20437">MNAAVSLAATTPMPYRFTVDQFLSMSDQGLFEGYAKSELVDGEIQVMNAQCSPHARLKSRLAVELALALRAIASPLEPQVEVAVRLSPTSLLEPDITLTGYRGDGAVPAEQAAIVIEVADTTLSHDLGRKAQLYAAAGIPEYWVIDIECRRLWQHAAPAAAGYRTRREQPLTQPLASITNPGVSVVLTPA</sequence>
<evidence type="ECO:0000313" key="2">
    <source>
        <dbReference type="EMBL" id="QMW22859.1"/>
    </source>
</evidence>
<dbReference type="PANTHER" id="PTHR35400:SF3">
    <property type="entry name" value="SLL1072 PROTEIN"/>
    <property type="match status" value="1"/>
</dbReference>
<dbReference type="AlphaFoldDB" id="A0A7G5IHL7"/>
<dbReference type="Proteomes" id="UP000515292">
    <property type="component" value="Chromosome"/>
</dbReference>
<feature type="domain" description="Putative restriction endonuclease" evidence="1">
    <location>
        <begin position="21"/>
        <end position="173"/>
    </location>
</feature>
<protein>
    <submittedName>
        <fullName evidence="2">Uma2 family endonuclease</fullName>
    </submittedName>
</protein>
<evidence type="ECO:0000259" key="1">
    <source>
        <dbReference type="Pfam" id="PF05685"/>
    </source>
</evidence>
<dbReference type="RefSeq" id="WP_182296156.1">
    <property type="nucleotide sequence ID" value="NZ_CP059851.1"/>
</dbReference>
<dbReference type="InterPro" id="IPR012296">
    <property type="entry name" value="Nuclease_put_TT1808"/>
</dbReference>